<dbReference type="Gene3D" id="3.40.430.10">
    <property type="entry name" value="Dihydrofolate Reductase, subunit A"/>
    <property type="match status" value="1"/>
</dbReference>
<dbReference type="InterPro" id="IPR024072">
    <property type="entry name" value="DHFR-like_dom_sf"/>
</dbReference>
<organism evidence="10 11">
    <name type="scientific">Cohnella fermenti</name>
    <dbReference type="NCBI Taxonomy" id="2565925"/>
    <lineage>
        <taxon>Bacteria</taxon>
        <taxon>Bacillati</taxon>
        <taxon>Bacillota</taxon>
        <taxon>Bacilli</taxon>
        <taxon>Bacillales</taxon>
        <taxon>Paenibacillaceae</taxon>
        <taxon>Cohnella</taxon>
    </lineage>
</organism>
<evidence type="ECO:0000313" key="10">
    <source>
        <dbReference type="EMBL" id="THF74562.1"/>
    </source>
</evidence>
<protein>
    <recommendedName>
        <fullName evidence="3 8">Dihydrofolate reductase</fullName>
        <ecNumber evidence="3 8">1.5.1.3</ecNumber>
    </recommendedName>
</protein>
<dbReference type="UniPathway" id="UPA00077">
    <property type="reaction ID" value="UER00158"/>
</dbReference>
<dbReference type="InterPro" id="IPR012259">
    <property type="entry name" value="DHFR"/>
</dbReference>
<dbReference type="GO" id="GO:0005829">
    <property type="term" value="C:cytosol"/>
    <property type="evidence" value="ECO:0007669"/>
    <property type="project" value="TreeGrafter"/>
</dbReference>
<keyword evidence="6 8" id="KW-0560">Oxidoreductase</keyword>
<dbReference type="PRINTS" id="PR00070">
    <property type="entry name" value="DHFR"/>
</dbReference>
<evidence type="ECO:0000256" key="1">
    <source>
        <dbReference type="ARBA" id="ARBA00004903"/>
    </source>
</evidence>
<dbReference type="GO" id="GO:0046654">
    <property type="term" value="P:tetrahydrofolate biosynthetic process"/>
    <property type="evidence" value="ECO:0007669"/>
    <property type="project" value="UniProtKB-UniPathway"/>
</dbReference>
<dbReference type="GO" id="GO:0046452">
    <property type="term" value="P:dihydrofolate metabolic process"/>
    <property type="evidence" value="ECO:0007669"/>
    <property type="project" value="TreeGrafter"/>
</dbReference>
<proteinExistence type="inferred from homology"/>
<dbReference type="CDD" id="cd00209">
    <property type="entry name" value="DHFR"/>
    <property type="match status" value="1"/>
</dbReference>
<gene>
    <name evidence="10" type="ORF">E6C55_24475</name>
</gene>
<evidence type="ECO:0000256" key="7">
    <source>
        <dbReference type="ARBA" id="ARBA00025067"/>
    </source>
</evidence>
<dbReference type="GO" id="GO:0006730">
    <property type="term" value="P:one-carbon metabolic process"/>
    <property type="evidence" value="ECO:0007669"/>
    <property type="project" value="UniProtKB-KW"/>
</dbReference>
<sequence length="162" mass="18184">MTITLIAAVARNGVIGADNALLWRLPADMKFFKSRTVGKPVLMGRKTFESLGRPLKDRTNIVLSRTLAEAPEGCILVRTAEEAIDVYAKEELMVIGGAELYRQLLGKADRLVLTEIDESFEGDAFFPAFDRAEWNLVSSTDGVLDEKNRHPHVFCIYERKRV</sequence>
<dbReference type="SUPFAM" id="SSF53597">
    <property type="entry name" value="Dihydrofolate reductase-like"/>
    <property type="match status" value="1"/>
</dbReference>
<evidence type="ECO:0000256" key="5">
    <source>
        <dbReference type="ARBA" id="ARBA00022857"/>
    </source>
</evidence>
<comment type="caution">
    <text evidence="10">The sequence shown here is derived from an EMBL/GenBank/DDBJ whole genome shotgun (WGS) entry which is preliminary data.</text>
</comment>
<comment type="catalytic activity">
    <reaction evidence="8">
        <text>(6S)-5,6,7,8-tetrahydrofolate + NADP(+) = 7,8-dihydrofolate + NADPH + H(+)</text>
        <dbReference type="Rhea" id="RHEA:15009"/>
        <dbReference type="ChEBI" id="CHEBI:15378"/>
        <dbReference type="ChEBI" id="CHEBI:57451"/>
        <dbReference type="ChEBI" id="CHEBI:57453"/>
        <dbReference type="ChEBI" id="CHEBI:57783"/>
        <dbReference type="ChEBI" id="CHEBI:58349"/>
        <dbReference type="EC" id="1.5.1.3"/>
    </reaction>
</comment>
<accession>A0A4S4BIU1</accession>
<evidence type="ECO:0000259" key="9">
    <source>
        <dbReference type="PROSITE" id="PS51330"/>
    </source>
</evidence>
<reference evidence="10 11" key="1">
    <citation type="submission" date="2019-04" db="EMBL/GenBank/DDBJ databases">
        <title>Cohnella sp. nov. isolated from preserved vegetables.</title>
        <authorList>
            <person name="Lin S.-Y."/>
            <person name="Hung M.-H."/>
            <person name="Young C.-C."/>
        </authorList>
    </citation>
    <scope>NUCLEOTIDE SEQUENCE [LARGE SCALE GENOMIC DNA]</scope>
    <source>
        <strain evidence="10 11">CC-MHH1044</strain>
    </source>
</reference>
<evidence type="ECO:0000256" key="6">
    <source>
        <dbReference type="ARBA" id="ARBA00023002"/>
    </source>
</evidence>
<name>A0A4S4BIU1_9BACL</name>
<dbReference type="OrthoDB" id="9804315at2"/>
<dbReference type="InterPro" id="IPR001796">
    <property type="entry name" value="DHFR_dom"/>
</dbReference>
<keyword evidence="11" id="KW-1185">Reference proteome</keyword>
<keyword evidence="5 8" id="KW-0521">NADP</keyword>
<comment type="similarity">
    <text evidence="2 8">Belongs to the dihydrofolate reductase family.</text>
</comment>
<evidence type="ECO:0000313" key="11">
    <source>
        <dbReference type="Proteomes" id="UP000310636"/>
    </source>
</evidence>
<evidence type="ECO:0000256" key="4">
    <source>
        <dbReference type="ARBA" id="ARBA00022563"/>
    </source>
</evidence>
<dbReference type="Proteomes" id="UP000310636">
    <property type="component" value="Unassembled WGS sequence"/>
</dbReference>
<dbReference type="PANTHER" id="PTHR48069">
    <property type="entry name" value="DIHYDROFOLATE REDUCTASE"/>
    <property type="match status" value="1"/>
</dbReference>
<dbReference type="Pfam" id="PF00186">
    <property type="entry name" value="DHFR_1"/>
    <property type="match status" value="1"/>
</dbReference>
<feature type="domain" description="DHFR" evidence="9">
    <location>
        <begin position="2"/>
        <end position="159"/>
    </location>
</feature>
<evidence type="ECO:0000256" key="2">
    <source>
        <dbReference type="ARBA" id="ARBA00009539"/>
    </source>
</evidence>
<dbReference type="EMBL" id="SSOB01000039">
    <property type="protein sequence ID" value="THF74562.1"/>
    <property type="molecule type" value="Genomic_DNA"/>
</dbReference>
<dbReference type="GO" id="GO:0046655">
    <property type="term" value="P:folic acid metabolic process"/>
    <property type="evidence" value="ECO:0007669"/>
    <property type="project" value="TreeGrafter"/>
</dbReference>
<dbReference type="FunFam" id="3.40.430.10:FF:000001">
    <property type="entry name" value="Dihydrofolate reductase"/>
    <property type="match status" value="1"/>
</dbReference>
<dbReference type="PROSITE" id="PS51330">
    <property type="entry name" value="DHFR_2"/>
    <property type="match status" value="1"/>
</dbReference>
<dbReference type="AlphaFoldDB" id="A0A4S4BIU1"/>
<evidence type="ECO:0000256" key="8">
    <source>
        <dbReference type="PIRNR" id="PIRNR000194"/>
    </source>
</evidence>
<comment type="pathway">
    <text evidence="1 8">Cofactor biosynthesis; tetrahydrofolate biosynthesis; 5,6,7,8-tetrahydrofolate from 7,8-dihydrofolate: step 1/1.</text>
</comment>
<dbReference type="PIRSF" id="PIRSF000194">
    <property type="entry name" value="DHFR"/>
    <property type="match status" value="1"/>
</dbReference>
<dbReference type="PANTHER" id="PTHR48069:SF3">
    <property type="entry name" value="DIHYDROFOLATE REDUCTASE"/>
    <property type="match status" value="1"/>
</dbReference>
<dbReference type="GO" id="GO:0070401">
    <property type="term" value="F:NADP+ binding"/>
    <property type="evidence" value="ECO:0007669"/>
    <property type="project" value="UniProtKB-ARBA"/>
</dbReference>
<dbReference type="GO" id="GO:0004146">
    <property type="term" value="F:dihydrofolate reductase activity"/>
    <property type="evidence" value="ECO:0007669"/>
    <property type="project" value="UniProtKB-EC"/>
</dbReference>
<evidence type="ECO:0000256" key="3">
    <source>
        <dbReference type="ARBA" id="ARBA00012856"/>
    </source>
</evidence>
<comment type="function">
    <text evidence="7 8">Key enzyme in folate metabolism. Catalyzes an essential reaction for de novo glycine and purine synthesis, and for DNA precursor synthesis.</text>
</comment>
<dbReference type="RefSeq" id="WP_136372459.1">
    <property type="nucleotide sequence ID" value="NZ_SSOB01000039.1"/>
</dbReference>
<dbReference type="EC" id="1.5.1.3" evidence="3 8"/>
<keyword evidence="4 8" id="KW-0554">One-carbon metabolism</keyword>